<evidence type="ECO:0000256" key="1">
    <source>
        <dbReference type="SAM" id="SignalP"/>
    </source>
</evidence>
<gene>
    <name evidence="2" type="ORF">G8759_01905</name>
</gene>
<dbReference type="KEGG" id="spib:G8759_01905"/>
<evidence type="ECO:0000313" key="3">
    <source>
        <dbReference type="Proteomes" id="UP000501802"/>
    </source>
</evidence>
<accession>A0A6G9AGQ9</accession>
<dbReference type="EMBL" id="CP050063">
    <property type="protein sequence ID" value="QIP11475.1"/>
    <property type="molecule type" value="Genomic_DNA"/>
</dbReference>
<keyword evidence="1" id="KW-0732">Signal</keyword>
<reference evidence="2 3" key="1">
    <citation type="submission" date="2020-03" db="EMBL/GenBank/DDBJ databases">
        <authorList>
            <person name="Kim M.K."/>
        </authorList>
    </citation>
    <scope>NUCLEOTIDE SEQUENCE [LARGE SCALE GENOMIC DNA]</scope>
    <source>
        <strain evidence="2 3">BT328</strain>
    </source>
</reference>
<feature type="chain" id="PRO_5026022480" evidence="1">
    <location>
        <begin position="20"/>
        <end position="218"/>
    </location>
</feature>
<dbReference type="RefSeq" id="WP_167204698.1">
    <property type="nucleotide sequence ID" value="NZ_CP050063.1"/>
</dbReference>
<evidence type="ECO:0000313" key="2">
    <source>
        <dbReference type="EMBL" id="QIP11475.1"/>
    </source>
</evidence>
<proteinExistence type="predicted"/>
<keyword evidence="3" id="KW-1185">Reference proteome</keyword>
<organism evidence="2 3">
    <name type="scientific">Spirosoma aureum</name>
    <dbReference type="NCBI Taxonomy" id="2692134"/>
    <lineage>
        <taxon>Bacteria</taxon>
        <taxon>Pseudomonadati</taxon>
        <taxon>Bacteroidota</taxon>
        <taxon>Cytophagia</taxon>
        <taxon>Cytophagales</taxon>
        <taxon>Cytophagaceae</taxon>
        <taxon>Spirosoma</taxon>
    </lineage>
</organism>
<protein>
    <submittedName>
        <fullName evidence="2">Uncharacterized protein</fullName>
    </submittedName>
</protein>
<dbReference type="Proteomes" id="UP000501802">
    <property type="component" value="Chromosome"/>
</dbReference>
<feature type="signal peptide" evidence="1">
    <location>
        <begin position="1"/>
        <end position="19"/>
    </location>
</feature>
<sequence>MRLVIHLLFIFCLSGEVLAAGQADSTRNSKLAILAKKMHLKEPKLKEAEYEVRIWNKCGLCFGDAQMLYRLIKKQKSFTVSKYIILSDQRGFLHATSFKPTVPVTAYLWNRLVELGILTLPDQTAIQAQLYPKPQRDSTWNVIESDGSVSVKAKIRQNRSVLISDGESYYFDVFSATGYHNYGYSNPHGYLKAMPTIAELQKVVGILDELVPAFKSTN</sequence>
<dbReference type="AlphaFoldDB" id="A0A6G9AGQ9"/>
<name>A0A6G9AGQ9_9BACT</name>